<protein>
    <submittedName>
        <fullName evidence="1">Uncharacterized protein</fullName>
    </submittedName>
</protein>
<gene>
    <name evidence="1" type="ORF">RFM51_28835</name>
</gene>
<reference evidence="1 2" key="1">
    <citation type="submission" date="2023-08" db="EMBL/GenBank/DDBJ databases">
        <title>Implementing the SeqCode for naming new Mesorhizobium species isolated from Vachellia karroo root nodules.</title>
        <authorList>
            <person name="Van Lill M."/>
        </authorList>
    </citation>
    <scope>NUCLEOTIDE SEQUENCE [LARGE SCALE GENOMIC DNA]</scope>
    <source>
        <strain evidence="1 2">VK3E</strain>
    </source>
</reference>
<sequence length="89" mass="9951">MPACRSVQQGRPGRLEWQIFLDDERVATTRHIREADRLAEDIADVDREIAWEAIDEVQVRRLQTITGVMSRVASLPPPATLGGSASHKC</sequence>
<keyword evidence="2" id="KW-1185">Reference proteome</keyword>
<proteinExistence type="predicted"/>
<dbReference type="EMBL" id="JAVIIS010000069">
    <property type="protein sequence ID" value="MDX8443578.1"/>
    <property type="molecule type" value="Genomic_DNA"/>
</dbReference>
<organism evidence="1 2">
    <name type="scientific">Mesorhizobium australafricanum</name>
    <dbReference type="NCBI Taxonomy" id="3072311"/>
    <lineage>
        <taxon>Bacteria</taxon>
        <taxon>Pseudomonadati</taxon>
        <taxon>Pseudomonadota</taxon>
        <taxon>Alphaproteobacteria</taxon>
        <taxon>Hyphomicrobiales</taxon>
        <taxon>Phyllobacteriaceae</taxon>
        <taxon>Mesorhizobium</taxon>
    </lineage>
</organism>
<evidence type="ECO:0000313" key="1">
    <source>
        <dbReference type="EMBL" id="MDX8443578.1"/>
    </source>
</evidence>
<comment type="caution">
    <text evidence="1">The sequence shown here is derived from an EMBL/GenBank/DDBJ whole genome shotgun (WGS) entry which is preliminary data.</text>
</comment>
<dbReference type="RefSeq" id="WP_320217562.1">
    <property type="nucleotide sequence ID" value="NZ_JAVIIS010000069.1"/>
</dbReference>
<evidence type="ECO:0000313" key="2">
    <source>
        <dbReference type="Proteomes" id="UP001272097"/>
    </source>
</evidence>
<name>A0ABU4X5L4_9HYPH</name>
<accession>A0ABU4X5L4</accession>
<dbReference type="Proteomes" id="UP001272097">
    <property type="component" value="Unassembled WGS sequence"/>
</dbReference>